<keyword evidence="2" id="KW-1185">Reference proteome</keyword>
<proteinExistence type="predicted"/>
<dbReference type="Proteomes" id="UP000007797">
    <property type="component" value="Unassembled WGS sequence"/>
</dbReference>
<evidence type="ECO:0000313" key="1">
    <source>
        <dbReference type="EMBL" id="EGG18582.1"/>
    </source>
</evidence>
<dbReference type="KEGG" id="dfa:DFA_04076"/>
<organism evidence="1 2">
    <name type="scientific">Cavenderia fasciculata</name>
    <name type="common">Slime mold</name>
    <name type="synonym">Dictyostelium fasciculatum</name>
    <dbReference type="NCBI Taxonomy" id="261658"/>
    <lineage>
        <taxon>Eukaryota</taxon>
        <taxon>Amoebozoa</taxon>
        <taxon>Evosea</taxon>
        <taxon>Eumycetozoa</taxon>
        <taxon>Dictyostelia</taxon>
        <taxon>Acytosteliales</taxon>
        <taxon>Cavenderiaceae</taxon>
        <taxon>Cavenderia</taxon>
    </lineage>
</organism>
<protein>
    <submittedName>
        <fullName evidence="1">Uncharacterized protein</fullName>
    </submittedName>
</protein>
<accession>F4Q181</accession>
<dbReference type="RefSeq" id="XP_004366486.1">
    <property type="nucleotide sequence ID" value="XM_004366429.1"/>
</dbReference>
<name>F4Q181_CACFS</name>
<evidence type="ECO:0000313" key="2">
    <source>
        <dbReference type="Proteomes" id="UP000007797"/>
    </source>
</evidence>
<gene>
    <name evidence="1" type="ORF">DFA_04076</name>
</gene>
<sequence>MNLTVNIKCKVCGRFESTSIEEFRLHGINTVDCKLLWSLSSSDRQVIMYLGDNVEIVCTSEGLRVAALKGRLDVIQYLNKGFPYSDIWDDDIMAIAAERNQLDVVKVKSLTLNQSTAVLYKDAATSLVKKGILIHGKDYRFPSPLYHKIYINARRPYIYKRLDLPLACCLSVCIWCC</sequence>
<dbReference type="EMBL" id="GL883018">
    <property type="protein sequence ID" value="EGG18582.1"/>
    <property type="molecule type" value="Genomic_DNA"/>
</dbReference>
<dbReference type="AlphaFoldDB" id="F4Q181"/>
<reference evidence="2" key="1">
    <citation type="journal article" date="2011" name="Genome Res.">
        <title>Phylogeny-wide analysis of social amoeba genomes highlights ancient origins for complex intercellular communication.</title>
        <authorList>
            <person name="Heidel A.J."/>
            <person name="Lawal H.M."/>
            <person name="Felder M."/>
            <person name="Schilde C."/>
            <person name="Helps N.R."/>
            <person name="Tunggal B."/>
            <person name="Rivero F."/>
            <person name="John U."/>
            <person name="Schleicher M."/>
            <person name="Eichinger L."/>
            <person name="Platzer M."/>
            <person name="Noegel A.A."/>
            <person name="Schaap P."/>
            <person name="Gloeckner G."/>
        </authorList>
    </citation>
    <scope>NUCLEOTIDE SEQUENCE [LARGE SCALE GENOMIC DNA]</scope>
    <source>
        <strain evidence="2">SH3</strain>
    </source>
</reference>
<dbReference type="GeneID" id="14870494"/>